<organism evidence="1 2">
    <name type="scientific">Microbotryum silenes-dioicae</name>
    <dbReference type="NCBI Taxonomy" id="796604"/>
    <lineage>
        <taxon>Eukaryota</taxon>
        <taxon>Fungi</taxon>
        <taxon>Dikarya</taxon>
        <taxon>Basidiomycota</taxon>
        <taxon>Pucciniomycotina</taxon>
        <taxon>Microbotryomycetes</taxon>
        <taxon>Microbotryales</taxon>
        <taxon>Microbotryaceae</taxon>
        <taxon>Microbotryum</taxon>
    </lineage>
</organism>
<keyword evidence="2" id="KW-1185">Reference proteome</keyword>
<gene>
    <name evidence="1" type="primary">BQ5605_C003g02219</name>
    <name evidence="1" type="ORF">BQ5605_C003G02219</name>
</gene>
<reference evidence="1 2" key="1">
    <citation type="submission" date="2016-11" db="EMBL/GenBank/DDBJ databases">
        <authorList>
            <person name="Jaros S."/>
            <person name="Januszkiewicz K."/>
            <person name="Wedrychowicz H."/>
        </authorList>
    </citation>
    <scope>NUCLEOTIDE SEQUENCE [LARGE SCALE GENOMIC DNA]</scope>
</reference>
<evidence type="ECO:0000313" key="2">
    <source>
        <dbReference type="Proteomes" id="UP000249464"/>
    </source>
</evidence>
<name>A0A2X0MVM1_9BASI</name>
<evidence type="ECO:0000313" key="1">
    <source>
        <dbReference type="EMBL" id="SGY39435.1"/>
    </source>
</evidence>
<accession>A0A2X0MVM1</accession>
<dbReference type="Proteomes" id="UP000249464">
    <property type="component" value="Unassembled WGS sequence"/>
</dbReference>
<dbReference type="InterPro" id="IPR037151">
    <property type="entry name" value="AlkB-like_sf"/>
</dbReference>
<dbReference type="AlphaFoldDB" id="A0A2X0MVM1"/>
<dbReference type="STRING" id="796604.A0A2X0MVM1"/>
<dbReference type="Gene3D" id="2.60.120.590">
    <property type="entry name" value="Alpha-ketoglutarate-dependent dioxygenase AlkB-like"/>
    <property type="match status" value="1"/>
</dbReference>
<sequence>MLNLMMYIGIHRDKKENRVIASVSLGAERTFIMTHAPPAASSRRDEAVLKSTTILHYPDQGEEDRSVLLRSHK</sequence>
<dbReference type="EMBL" id="FQNC01000042">
    <property type="protein sequence ID" value="SGY39435.1"/>
    <property type="molecule type" value="Genomic_DNA"/>
</dbReference>
<protein>
    <submittedName>
        <fullName evidence="1">BQ5605_C003g02219 protein</fullName>
    </submittedName>
</protein>
<dbReference type="SUPFAM" id="SSF51197">
    <property type="entry name" value="Clavaminate synthase-like"/>
    <property type="match status" value="1"/>
</dbReference>
<proteinExistence type="predicted"/>